<dbReference type="Pfam" id="PF02737">
    <property type="entry name" value="3HCDH_N"/>
    <property type="match status" value="1"/>
</dbReference>
<dbReference type="InterPro" id="IPR036291">
    <property type="entry name" value="NAD(P)-bd_dom_sf"/>
</dbReference>
<dbReference type="AlphaFoldDB" id="A0A1H5S4P5"/>
<dbReference type="InterPro" id="IPR006176">
    <property type="entry name" value="3-OHacyl-CoA_DH_NAD-bd"/>
</dbReference>
<dbReference type="EMBL" id="FNUY01000001">
    <property type="protein sequence ID" value="SEF45596.1"/>
    <property type="molecule type" value="Genomic_DNA"/>
</dbReference>
<dbReference type="PANTHER" id="PTHR48075:SF5">
    <property type="entry name" value="3-HYDROXYBUTYRYL-COA DEHYDROGENASE"/>
    <property type="match status" value="1"/>
</dbReference>
<dbReference type="SUPFAM" id="SSF48179">
    <property type="entry name" value="6-phosphogluconate dehydrogenase C-terminal domain-like"/>
    <property type="match status" value="1"/>
</dbReference>
<dbReference type="Gene3D" id="1.10.1040.10">
    <property type="entry name" value="N-(1-d-carboxylethyl)-l-norvaline Dehydrogenase, domain 2"/>
    <property type="match status" value="1"/>
</dbReference>
<dbReference type="GO" id="GO:0006631">
    <property type="term" value="P:fatty acid metabolic process"/>
    <property type="evidence" value="ECO:0007669"/>
    <property type="project" value="InterPro"/>
</dbReference>
<accession>A0A1H5S4P5</accession>
<evidence type="ECO:0000259" key="2">
    <source>
        <dbReference type="Pfam" id="PF00725"/>
    </source>
</evidence>
<reference evidence="4 5" key="1">
    <citation type="submission" date="2016-10" db="EMBL/GenBank/DDBJ databases">
        <authorList>
            <person name="de Groot N.N."/>
        </authorList>
    </citation>
    <scope>NUCLEOTIDE SEQUENCE [LARGE SCALE GENOMIC DNA]</scope>
    <source>
        <strain evidence="4 5">DSM 26656</strain>
    </source>
</reference>
<proteinExistence type="predicted"/>
<evidence type="ECO:0000256" key="1">
    <source>
        <dbReference type="ARBA" id="ARBA00023002"/>
    </source>
</evidence>
<dbReference type="Proteomes" id="UP000236743">
    <property type="component" value="Unassembled WGS sequence"/>
</dbReference>
<gene>
    <name evidence="4" type="ORF">SAMN04488115_101142</name>
</gene>
<dbReference type="RefSeq" id="WP_103871205.1">
    <property type="nucleotide sequence ID" value="NZ_FNUY01000001.1"/>
</dbReference>
<keyword evidence="1" id="KW-0560">Oxidoreductase</keyword>
<dbReference type="OrthoDB" id="9803287at2"/>
<dbReference type="GO" id="GO:0070403">
    <property type="term" value="F:NAD+ binding"/>
    <property type="evidence" value="ECO:0007669"/>
    <property type="project" value="InterPro"/>
</dbReference>
<dbReference type="SUPFAM" id="SSF51735">
    <property type="entry name" value="NAD(P)-binding Rossmann-fold domains"/>
    <property type="match status" value="1"/>
</dbReference>
<protein>
    <submittedName>
        <fullName evidence="4">3-hydroxyacyl-CoA dehydrogenase</fullName>
    </submittedName>
</protein>
<sequence length="319" mass="33650">MYPNANAIRRVAVVGAGTIGASWVTYFLARGLDVVVAEPMAEARDRLRPAIERNWIALGAAGLVDPTGSAERLVVLEDVAALAGLRIDFVQENAREQLDLKQATLRSLDHVLAPEVIIASSTSGLKASDLQEGCLHPERILVGHPMNPPHLIPLVEIVGGRQTAPEAVQAAVAFYAAIGKRPVVLNKEVIGHLATRLTVALWREAAFLVQNGVASAEDVDAAVTHGLGLRLAVAGPHLSYHMGGGEAGLAGFFAWARGPLAEWCADLGAPGITPELEATLVESVNAATRGRSVAELALRRDEALATVLRHLHAPTPKSP</sequence>
<dbReference type="InterPro" id="IPR013328">
    <property type="entry name" value="6PGD_dom2"/>
</dbReference>
<keyword evidence="5" id="KW-1185">Reference proteome</keyword>
<dbReference type="Gene3D" id="3.40.50.720">
    <property type="entry name" value="NAD(P)-binding Rossmann-like Domain"/>
    <property type="match status" value="1"/>
</dbReference>
<feature type="domain" description="3-hydroxyacyl-CoA dehydrogenase NAD binding" evidence="3">
    <location>
        <begin position="11"/>
        <end position="187"/>
    </location>
</feature>
<dbReference type="InterPro" id="IPR008927">
    <property type="entry name" value="6-PGluconate_DH-like_C_sf"/>
</dbReference>
<evidence type="ECO:0000313" key="4">
    <source>
        <dbReference type="EMBL" id="SEF45596.1"/>
    </source>
</evidence>
<dbReference type="InterPro" id="IPR006108">
    <property type="entry name" value="3HC_DH_C"/>
</dbReference>
<dbReference type="Pfam" id="PF00725">
    <property type="entry name" value="3HCDH"/>
    <property type="match status" value="1"/>
</dbReference>
<dbReference type="GO" id="GO:0016616">
    <property type="term" value="F:oxidoreductase activity, acting on the CH-OH group of donors, NAD or NADP as acceptor"/>
    <property type="evidence" value="ECO:0007669"/>
    <property type="project" value="InterPro"/>
</dbReference>
<dbReference type="PANTHER" id="PTHR48075">
    <property type="entry name" value="3-HYDROXYACYL-COA DEHYDROGENASE FAMILY PROTEIN"/>
    <property type="match status" value="1"/>
</dbReference>
<feature type="domain" description="3-hydroxyacyl-CoA dehydrogenase C-terminal" evidence="2">
    <location>
        <begin position="191"/>
        <end position="255"/>
    </location>
</feature>
<evidence type="ECO:0000313" key="5">
    <source>
        <dbReference type="Proteomes" id="UP000236743"/>
    </source>
</evidence>
<name>A0A1H5S4P5_9HYPH</name>
<organism evidence="4 5">
    <name type="scientific">Bosea lathyri</name>
    <dbReference type="NCBI Taxonomy" id="1036778"/>
    <lineage>
        <taxon>Bacteria</taxon>
        <taxon>Pseudomonadati</taxon>
        <taxon>Pseudomonadota</taxon>
        <taxon>Alphaproteobacteria</taxon>
        <taxon>Hyphomicrobiales</taxon>
        <taxon>Boseaceae</taxon>
        <taxon>Bosea</taxon>
    </lineage>
</organism>
<evidence type="ECO:0000259" key="3">
    <source>
        <dbReference type="Pfam" id="PF02737"/>
    </source>
</evidence>